<dbReference type="InterPro" id="IPR010294">
    <property type="entry name" value="ADAMTS_spacer1"/>
</dbReference>
<feature type="disulfide bond" evidence="14">
    <location>
        <begin position="433"/>
        <end position="459"/>
    </location>
</feature>
<comment type="subcellular location">
    <subcellularLocation>
        <location evidence="1">Secreted</location>
    </subcellularLocation>
</comment>
<comment type="caution">
    <text evidence="15">Lacks conserved residue(s) required for the propagation of feature annotation.</text>
</comment>
<evidence type="ECO:0000256" key="7">
    <source>
        <dbReference type="ARBA" id="ARBA00022801"/>
    </source>
</evidence>
<dbReference type="FunFam" id="2.20.100.10:FF:000001">
    <property type="entry name" value="semaphorin-5A isoform X1"/>
    <property type="match status" value="1"/>
</dbReference>
<dbReference type="FunFam" id="2.60.120.830:FF:000003">
    <property type="entry name" value="ADAM metallopeptidase with thrombospondin type 1 motif 13"/>
    <property type="match status" value="1"/>
</dbReference>
<feature type="disulfide bond" evidence="14">
    <location>
        <begin position="444"/>
        <end position="469"/>
    </location>
</feature>
<evidence type="ECO:0000256" key="12">
    <source>
        <dbReference type="PIRSR" id="PIRSR613273-1"/>
    </source>
</evidence>
<evidence type="ECO:0000256" key="13">
    <source>
        <dbReference type="PIRSR" id="PIRSR613273-2"/>
    </source>
</evidence>
<dbReference type="Gene3D" id="3.40.1620.60">
    <property type="match status" value="1"/>
</dbReference>
<dbReference type="Gene3D" id="2.60.120.290">
    <property type="entry name" value="Spermadhesin, CUB domain"/>
    <property type="match status" value="1"/>
</dbReference>
<organism evidence="18 19">
    <name type="scientific">Vombatus ursinus</name>
    <name type="common">Common wombat</name>
    <dbReference type="NCBI Taxonomy" id="29139"/>
    <lineage>
        <taxon>Eukaryota</taxon>
        <taxon>Metazoa</taxon>
        <taxon>Chordata</taxon>
        <taxon>Craniata</taxon>
        <taxon>Vertebrata</taxon>
        <taxon>Euteleostomi</taxon>
        <taxon>Mammalia</taxon>
        <taxon>Metatheria</taxon>
        <taxon>Diprotodontia</taxon>
        <taxon>Vombatidae</taxon>
        <taxon>Vombatus</taxon>
    </lineage>
</organism>
<feature type="disulfide bond" evidence="14">
    <location>
        <begin position="368"/>
        <end position="391"/>
    </location>
</feature>
<evidence type="ECO:0000256" key="6">
    <source>
        <dbReference type="ARBA" id="ARBA00022737"/>
    </source>
</evidence>
<feature type="chain" id="PRO_5021444261" evidence="16">
    <location>
        <begin position="20"/>
        <end position="1589"/>
    </location>
</feature>
<feature type="domain" description="Peptidase M12B" evidence="17">
    <location>
        <begin position="206"/>
        <end position="412"/>
    </location>
</feature>
<reference evidence="19" key="1">
    <citation type="submission" date="2018-12" db="EMBL/GenBank/DDBJ databases">
        <authorList>
            <person name="Yazar S."/>
        </authorList>
    </citation>
    <scope>NUCLEOTIDE SEQUENCE [LARGE SCALE GENOMIC DNA]</scope>
</reference>
<evidence type="ECO:0000313" key="19">
    <source>
        <dbReference type="Proteomes" id="UP000314987"/>
    </source>
</evidence>
<keyword evidence="4 13" id="KW-0479">Metal-binding</keyword>
<dbReference type="GeneTree" id="ENSGT00940000158379"/>
<keyword evidence="7" id="KW-0378">Hydrolase</keyword>
<dbReference type="SMART" id="SM00209">
    <property type="entry name" value="TSP1"/>
    <property type="match status" value="9"/>
</dbReference>
<dbReference type="InterPro" id="IPR045371">
    <property type="entry name" value="ADAMTS_CR_3"/>
</dbReference>
<dbReference type="GeneID" id="114048688"/>
<evidence type="ECO:0000256" key="2">
    <source>
        <dbReference type="ARBA" id="ARBA00022525"/>
    </source>
</evidence>
<dbReference type="PRINTS" id="PR01857">
    <property type="entry name" value="ADAMTSFAMILY"/>
</dbReference>
<dbReference type="Proteomes" id="UP000314987">
    <property type="component" value="Unassembled WGS sequence"/>
</dbReference>
<dbReference type="GO" id="GO:0004222">
    <property type="term" value="F:metalloendopeptidase activity"/>
    <property type="evidence" value="ECO:0007669"/>
    <property type="project" value="InterPro"/>
</dbReference>
<dbReference type="Ensembl" id="ENSVURT00010017979.1">
    <property type="protein sequence ID" value="ENSVURP00010015817.1"/>
    <property type="gene ID" value="ENSVURG00010012105.1"/>
</dbReference>
<dbReference type="GO" id="GO:0046872">
    <property type="term" value="F:metal ion binding"/>
    <property type="evidence" value="ECO:0007669"/>
    <property type="project" value="UniProtKB-KW"/>
</dbReference>
<evidence type="ECO:0000256" key="1">
    <source>
        <dbReference type="ARBA" id="ARBA00004613"/>
    </source>
</evidence>
<feature type="signal peptide" evidence="16">
    <location>
        <begin position="1"/>
        <end position="19"/>
    </location>
</feature>
<dbReference type="InterPro" id="IPR013273">
    <property type="entry name" value="ADAMTS/ADAMTS-like"/>
</dbReference>
<evidence type="ECO:0000313" key="18">
    <source>
        <dbReference type="Ensembl" id="ENSVURP00010015817.1"/>
    </source>
</evidence>
<keyword evidence="2" id="KW-0964">Secreted</keyword>
<dbReference type="InterPro" id="IPR001590">
    <property type="entry name" value="Peptidase_M12B"/>
</dbReference>
<evidence type="ECO:0000256" key="14">
    <source>
        <dbReference type="PIRSR" id="PIRSR613273-3"/>
    </source>
</evidence>
<comment type="cofactor">
    <cofactor evidence="13">
        <name>Zn(2+)</name>
        <dbReference type="ChEBI" id="CHEBI:29105"/>
    </cofactor>
    <text evidence="13">Binds 1 zinc ion per subunit.</text>
</comment>
<feature type="binding site" evidence="13 15">
    <location>
        <position position="350"/>
    </location>
    <ligand>
        <name>Zn(2+)</name>
        <dbReference type="ChEBI" id="CHEBI:29105"/>
        <note>catalytic</note>
    </ligand>
</feature>
<keyword evidence="8 13" id="KW-0862">Zinc</keyword>
<feature type="binding site" evidence="13">
    <location>
        <position position="299"/>
    </location>
    <ligand>
        <name>Ca(2+)</name>
        <dbReference type="ChEBI" id="CHEBI:29108"/>
        <label>1</label>
    </ligand>
</feature>
<keyword evidence="19" id="KW-1185">Reference proteome</keyword>
<keyword evidence="11" id="KW-0325">Glycoprotein</keyword>
<dbReference type="OrthoDB" id="9942326at2759"/>
<dbReference type="InterPro" id="IPR024079">
    <property type="entry name" value="MetalloPept_cat_dom_sf"/>
</dbReference>
<dbReference type="SUPFAM" id="SSF49854">
    <property type="entry name" value="Spermadhesin, CUB domain"/>
    <property type="match status" value="1"/>
</dbReference>
<feature type="disulfide bond" evidence="14">
    <location>
        <begin position="482"/>
        <end position="493"/>
    </location>
</feature>
<sequence>MVSTWVIFASAFFFLGSFQLPDLQKRFLMALDPENIFFYFGAVSTLEALEFDVLQLICLCEDHQTSKLHCKTQHCSFQALGELYTFQFPEELSLLIPSFTSQWVINSSLWLLKQYPDSCFTGGRVLLPPGAAAKITYCAGQLQGEVIVRGEQLYIQPLKSEHWSLVPNSSDAQPHLIHKTTQRASGAPQAHGLSPRISKRALGSVRHLELLVAVGQDVYEYHKEDTERYVLTNLNIGAELLRDVSLGAQFRVHLIKMIILTEPEADLSITTNLTSSLLSVCEWSQRINPPDDTHPLHADLVLYITRFDLELSDGNKQVRGVTQLGGACSSSWSCLITEDTGFDLGVTIAHEIGHSFGIDHDGAEENSCSSNDHIMAPGGTPNSVGLTWSECSREQFLRFVSTGKASCVNDLPHLEGTIPQAEPGLYYGADEQCRVAFGSAAVACTFSRDDVDMCQVLSCHTDPQDLTSCSRILIPLLDGTECGVNKWCSKGHCHSLEELTSVSLVHGQWSGWGPPSTCSRTCGGGVITRRRQCNNPRPAFGGRDCAGADLKAELCNTQACVKTQLEFMSEQCAATDGKPLYLTPGVPTFYSWKSAAQYSQGNDLCKHMCWAAGKNFIVSRGESFLDGTRCVPADHQAEGTTSLCVMGRCRAFGCDGRLDSGHVKDVCQVCGGDNTTCSRVSGSYTGGRAQEYVTFLTIPPNFTTVHITNQKPLFTHLAVKIRGQYVVSGKRSISLNTTYPSVLEDNQIEYKVFLSKEKMPHLEEIRIRGPTQEDIEIQVYRKYGNEYGNLTSPEITFSYFKPKQQQAWMWAVVHGACSVSCGEGVRQVSYSCFDQAQDKWTDDFYCGGTVKPKSWEELCVPGPCPPHWAVGDFGPCSTTCGGGVRERTISCVKVEGNLTLMLPESYCKASLQPTATEICNPQLCLTRWKVSEPGPCSSVCGLGLAQRNVTCMQEGDGMEGPVDDRLCSMEEKPSHFLPCVVTVCPLGWNTQEPESFLEEAMDQLGTSWKENLTVHVWSPVVGECSVSCGTGIMELRYVCLDFASRKEVQEEKCNPVSQPANQMMVCHAVSCPPRWEIKALAPCPVTCGGGKVPLSVRCVRQNKGLTIRLPHSKCGGMPRPSSYQECRPEPCPARWRHKLASCSVSCGGGIVRRILYCARAFGDNEEEIVPDTQCQELPRPEEQEPCNLGPCPPRWKVASTSSCSASCGLGTAMRSMICVQLDHGEEAEVEDKACAPLERPPASIPCFITDCSYQWHFSDWMECSVSCGNGIQRRHDFCVRPHQTHTPVPAIFCQHIPKPVTVRGCSAGPCERQVIPKPKAKEEATAAISQTTAAPALTFESPQYRALAVPNHLLSSSIQPKETPKQENTGTCGKQYLGPIGTINMTGMQVTKCAVAIGRPLGEVVAFQVLESSLNCSVGEMLLFWGRLTWRKTCKNLAGVTFISKTNTLVVRQRLVFPGNGVVLQYWSQVATENYHKECDVQLFGPRGEIVNPPQEHNVRNQGGCRVFINVAPEARIAIHALTIDLGTEANQTSDSYILIRDMHSMKMVTFHGQQLFYWESVGSQAEIEFSESFQEDHISFRGQYWILK</sequence>
<reference evidence="18" key="3">
    <citation type="submission" date="2025-09" db="UniProtKB">
        <authorList>
            <consortium name="Ensembl"/>
        </authorList>
    </citation>
    <scope>IDENTIFICATION</scope>
</reference>
<evidence type="ECO:0000256" key="11">
    <source>
        <dbReference type="ARBA" id="ARBA00023180"/>
    </source>
</evidence>
<dbReference type="GO" id="GO:0005576">
    <property type="term" value="C:extracellular region"/>
    <property type="evidence" value="ECO:0007669"/>
    <property type="project" value="UniProtKB-SubCell"/>
</dbReference>
<feature type="binding site" evidence="13">
    <location>
        <position position="209"/>
    </location>
    <ligand>
        <name>Ca(2+)</name>
        <dbReference type="ChEBI" id="CHEBI:29108"/>
        <label>1</label>
    </ligand>
</feature>
<dbReference type="GO" id="GO:0030198">
    <property type="term" value="P:extracellular matrix organization"/>
    <property type="evidence" value="ECO:0007669"/>
    <property type="project" value="InterPro"/>
</dbReference>
<dbReference type="InterPro" id="IPR000884">
    <property type="entry name" value="TSP1_rpt"/>
</dbReference>
<keyword evidence="13" id="KW-0106">Calcium</keyword>
<dbReference type="CTD" id="11093"/>
<feature type="binding site" evidence="13">
    <location>
        <position position="407"/>
    </location>
    <ligand>
        <name>Ca(2+)</name>
        <dbReference type="ChEBI" id="CHEBI:29108"/>
        <label>1</label>
    </ligand>
</feature>
<feature type="disulfide bond" evidence="14">
    <location>
        <begin position="533"/>
        <end position="545"/>
    </location>
</feature>
<evidence type="ECO:0000256" key="8">
    <source>
        <dbReference type="ARBA" id="ARBA00022833"/>
    </source>
</evidence>
<feature type="binding site" evidence="13 15">
    <location>
        <position position="360"/>
    </location>
    <ligand>
        <name>Zn(2+)</name>
        <dbReference type="ChEBI" id="CHEBI:29105"/>
        <note>catalytic</note>
    </ligand>
</feature>
<feature type="disulfide bond" evidence="14">
    <location>
        <begin position="454"/>
        <end position="488"/>
    </location>
</feature>
<keyword evidence="5 16" id="KW-0732">Signal</keyword>
<feature type="active site" evidence="12 15">
    <location>
        <position position="351"/>
    </location>
</feature>
<dbReference type="InterPro" id="IPR050439">
    <property type="entry name" value="ADAMTS_ADAMTS-like"/>
</dbReference>
<dbReference type="OMA" id="PDVHQAH"/>
<dbReference type="FunFam" id="2.20.100.10:FF:000005">
    <property type="entry name" value="ADAM metallopeptidase with thrombospondin type 1 motif 9"/>
    <property type="match status" value="1"/>
</dbReference>
<dbReference type="CDD" id="cd04273">
    <property type="entry name" value="ZnMc_ADAMTS_like"/>
    <property type="match status" value="1"/>
</dbReference>
<feature type="binding site" evidence="13 15">
    <location>
        <position position="354"/>
    </location>
    <ligand>
        <name>Zn(2+)</name>
        <dbReference type="ChEBI" id="CHEBI:29105"/>
        <note>catalytic</note>
    </ligand>
</feature>
<feature type="disulfide bond" evidence="14">
    <location>
        <begin position="522"/>
        <end position="560"/>
    </location>
</feature>
<dbReference type="GO" id="GO:0043171">
    <property type="term" value="P:peptide catabolic process"/>
    <property type="evidence" value="ECO:0007669"/>
    <property type="project" value="Ensembl"/>
</dbReference>
<evidence type="ECO:0000256" key="3">
    <source>
        <dbReference type="ARBA" id="ARBA00022670"/>
    </source>
</evidence>
<accession>A0A4X2L3R4</accession>
<name>A0A4X2L3R4_VOMUR</name>
<dbReference type="Pfam" id="PF19236">
    <property type="entry name" value="ADAMTS_CR_3"/>
    <property type="match status" value="1"/>
</dbReference>
<dbReference type="SUPFAM" id="SSF55486">
    <property type="entry name" value="Metalloproteases ('zincins'), catalytic domain"/>
    <property type="match status" value="1"/>
</dbReference>
<dbReference type="PANTHER" id="PTHR13723:SF20">
    <property type="entry name" value="A DISINTEGRIN AND METALLOPROTEINASE WITH THROMBOSPONDIN MOTIFS 13"/>
    <property type="match status" value="1"/>
</dbReference>
<dbReference type="Gene3D" id="2.20.100.10">
    <property type="entry name" value="Thrombospondin type-1 (TSP1) repeat"/>
    <property type="match status" value="6"/>
</dbReference>
<keyword evidence="9" id="KW-0482">Metalloprotease</keyword>
<proteinExistence type="predicted"/>
<dbReference type="Pfam" id="PF19030">
    <property type="entry name" value="TSP1_ADAMTS"/>
    <property type="match status" value="6"/>
</dbReference>
<dbReference type="RefSeq" id="XP_027725565.1">
    <property type="nucleotide sequence ID" value="XM_027869764.1"/>
</dbReference>
<evidence type="ECO:0000256" key="5">
    <source>
        <dbReference type="ARBA" id="ARBA00022729"/>
    </source>
</evidence>
<dbReference type="Pfam" id="PF17771">
    <property type="entry name" value="ADAMTS_CR_2"/>
    <property type="match status" value="1"/>
</dbReference>
<dbReference type="SUPFAM" id="SSF82895">
    <property type="entry name" value="TSP-1 type 1 repeat"/>
    <property type="match status" value="6"/>
</dbReference>
<reference evidence="18" key="2">
    <citation type="submission" date="2025-08" db="UniProtKB">
        <authorList>
            <consortium name="Ensembl"/>
        </authorList>
    </citation>
    <scope>IDENTIFICATION</scope>
</reference>
<dbReference type="PANTHER" id="PTHR13723">
    <property type="entry name" value="ADAMTS A DISINTEGRIN AND METALLOPROTEASE WITH THROMBOSPONDIN MOTIFS PROTEASE"/>
    <property type="match status" value="1"/>
</dbReference>
<dbReference type="InterPro" id="IPR041645">
    <property type="entry name" value="ADAMTS_CR_2"/>
</dbReference>
<dbReference type="InterPro" id="IPR036383">
    <property type="entry name" value="TSP1_rpt_sf"/>
</dbReference>
<dbReference type="InterPro" id="IPR035914">
    <property type="entry name" value="Sperma_CUB_dom_sf"/>
</dbReference>
<gene>
    <name evidence="18" type="primary">ADAMTS13</name>
</gene>
<dbReference type="Pfam" id="PF05986">
    <property type="entry name" value="ADAMTS_spacer1"/>
    <property type="match status" value="1"/>
</dbReference>
<feature type="binding site" evidence="13">
    <location>
        <position position="410"/>
    </location>
    <ligand>
        <name>Ca(2+)</name>
        <dbReference type="ChEBI" id="CHEBI:29108"/>
        <label>2</label>
    </ligand>
</feature>
<dbReference type="Gene3D" id="2.60.120.830">
    <property type="match status" value="1"/>
</dbReference>
<feature type="disulfide bond" evidence="14">
    <location>
        <begin position="328"/>
        <end position="407"/>
    </location>
</feature>
<dbReference type="STRING" id="29139.ENSVURP00010015817"/>
<keyword evidence="10 14" id="KW-1015">Disulfide bond</keyword>
<dbReference type="Pfam" id="PF01421">
    <property type="entry name" value="Reprolysin"/>
    <property type="match status" value="1"/>
</dbReference>
<feature type="disulfide bond" evidence="14">
    <location>
        <begin position="518"/>
        <end position="555"/>
    </location>
</feature>
<dbReference type="GO" id="GO:0031012">
    <property type="term" value="C:extracellular matrix"/>
    <property type="evidence" value="ECO:0007669"/>
    <property type="project" value="TreeGrafter"/>
</dbReference>
<protein>
    <submittedName>
        <fullName evidence="18">ADAM metallopeptidase with thrombospondin type 1 motif 13</fullName>
    </submittedName>
</protein>
<feature type="binding site" evidence="13">
    <location>
        <position position="410"/>
    </location>
    <ligand>
        <name>Ca(2+)</name>
        <dbReference type="ChEBI" id="CHEBI:29108"/>
        <label>1</label>
    </ligand>
</feature>
<dbReference type="GO" id="GO:0006508">
    <property type="term" value="P:proteolysis"/>
    <property type="evidence" value="ECO:0007669"/>
    <property type="project" value="UniProtKB-KW"/>
</dbReference>
<feature type="binding site" evidence="13">
    <location>
        <position position="292"/>
    </location>
    <ligand>
        <name>Ca(2+)</name>
        <dbReference type="ChEBI" id="CHEBI:29108"/>
        <label>1</label>
    </ligand>
</feature>
<dbReference type="Gene3D" id="3.40.390.10">
    <property type="entry name" value="Collagenase (Catalytic Domain)"/>
    <property type="match status" value="1"/>
</dbReference>
<evidence type="ECO:0000256" key="15">
    <source>
        <dbReference type="PROSITE-ProRule" id="PRU00276"/>
    </source>
</evidence>
<evidence type="ECO:0000256" key="9">
    <source>
        <dbReference type="ARBA" id="ARBA00023049"/>
    </source>
</evidence>
<evidence type="ECO:0000259" key="17">
    <source>
        <dbReference type="PROSITE" id="PS50215"/>
    </source>
</evidence>
<keyword evidence="3" id="KW-0645">Protease</keyword>
<evidence type="ECO:0000256" key="16">
    <source>
        <dbReference type="SAM" id="SignalP"/>
    </source>
</evidence>
<feature type="disulfide bond" evidence="14">
    <location>
        <begin position="281"/>
        <end position="334"/>
    </location>
</feature>
<evidence type="ECO:0000256" key="10">
    <source>
        <dbReference type="ARBA" id="ARBA00023157"/>
    </source>
</evidence>
<evidence type="ECO:0000256" key="4">
    <source>
        <dbReference type="ARBA" id="ARBA00022723"/>
    </source>
</evidence>
<feature type="binding site" evidence="13">
    <location>
        <position position="209"/>
    </location>
    <ligand>
        <name>Ca(2+)</name>
        <dbReference type="ChEBI" id="CHEBI:29108"/>
        <label>2</label>
    </ligand>
</feature>
<dbReference type="PROSITE" id="PS50092">
    <property type="entry name" value="TSP1"/>
    <property type="match status" value="7"/>
</dbReference>
<feature type="binding site" evidence="13">
    <location>
        <position position="292"/>
    </location>
    <ligand>
        <name>Ca(2+)</name>
        <dbReference type="ChEBI" id="CHEBI:29108"/>
        <label>2</label>
    </ligand>
</feature>
<keyword evidence="6" id="KW-0677">Repeat</keyword>
<dbReference type="Pfam" id="PF00090">
    <property type="entry name" value="TSP_1"/>
    <property type="match status" value="1"/>
</dbReference>
<dbReference type="PROSITE" id="PS50215">
    <property type="entry name" value="ADAM_MEPRO"/>
    <property type="match status" value="1"/>
</dbReference>